<evidence type="ECO:0000256" key="1">
    <source>
        <dbReference type="SAM" id="Phobius"/>
    </source>
</evidence>
<dbReference type="STRING" id="1123756.MGEO_18115"/>
<dbReference type="EMBL" id="JFKC01000026">
    <property type="protein sequence ID" value="OSQ45632.1"/>
    <property type="molecule type" value="Genomic_DNA"/>
</dbReference>
<keyword evidence="3" id="KW-1185">Reference proteome</keyword>
<keyword evidence="1" id="KW-0812">Transmembrane</keyword>
<proteinExistence type="predicted"/>
<dbReference type="AlphaFoldDB" id="A0A1X4NF63"/>
<keyword evidence="1" id="KW-0472">Membrane</keyword>
<feature type="transmembrane region" description="Helical" evidence="1">
    <location>
        <begin position="6"/>
        <end position="27"/>
    </location>
</feature>
<reference evidence="2 3" key="1">
    <citation type="submission" date="2014-03" db="EMBL/GenBank/DDBJ databases">
        <title>The draft genome sequence of Marivita geojedonensis KCTC 23882.</title>
        <authorList>
            <person name="Lai Q."/>
            <person name="Shao Z."/>
        </authorList>
    </citation>
    <scope>NUCLEOTIDE SEQUENCE [LARGE SCALE GENOMIC DNA]</scope>
    <source>
        <strain evidence="2 3">DPG-138</strain>
    </source>
</reference>
<accession>A0A1X4NF63</accession>
<evidence type="ECO:0000313" key="2">
    <source>
        <dbReference type="EMBL" id="OSQ45632.1"/>
    </source>
</evidence>
<evidence type="ECO:0000313" key="3">
    <source>
        <dbReference type="Proteomes" id="UP000193926"/>
    </source>
</evidence>
<dbReference type="Proteomes" id="UP000193926">
    <property type="component" value="Unassembled WGS sequence"/>
</dbReference>
<keyword evidence="1" id="KW-1133">Transmembrane helix</keyword>
<gene>
    <name evidence="2" type="ORF">MGEO_18115</name>
</gene>
<dbReference type="RefSeq" id="WP_085641040.1">
    <property type="nucleotide sequence ID" value="NZ_JFKC01000026.1"/>
</dbReference>
<sequence length="158" mass="17964">MSLSQLAPVADLLAALGVILSLVFLAYEMRQNRKQSELANWRDLLESLSNFKGLSNNIEFSEFLERAEKDYDALTPAEKRAFGMYLEQGIHIIGNFAKHNDTIPTKLVGMDGAIHSLLRDLLNTKGARAWWIETKPKGRFMPQTYVMVDEVLDKYTLN</sequence>
<organism evidence="2 3">
    <name type="scientific">Marivita geojedonensis</name>
    <dbReference type="NCBI Taxonomy" id="1123756"/>
    <lineage>
        <taxon>Bacteria</taxon>
        <taxon>Pseudomonadati</taxon>
        <taxon>Pseudomonadota</taxon>
        <taxon>Alphaproteobacteria</taxon>
        <taxon>Rhodobacterales</taxon>
        <taxon>Roseobacteraceae</taxon>
        <taxon>Marivita</taxon>
    </lineage>
</organism>
<protein>
    <submittedName>
        <fullName evidence="2">Uncharacterized protein</fullName>
    </submittedName>
</protein>
<dbReference type="OrthoDB" id="7859807at2"/>
<comment type="caution">
    <text evidence="2">The sequence shown here is derived from an EMBL/GenBank/DDBJ whole genome shotgun (WGS) entry which is preliminary data.</text>
</comment>
<name>A0A1X4NF63_9RHOB</name>